<name>A0ABT8RDN5_9BACT</name>
<evidence type="ECO:0000313" key="3">
    <source>
        <dbReference type="EMBL" id="MDO1450213.1"/>
    </source>
</evidence>
<dbReference type="RefSeq" id="WP_302041016.1">
    <property type="nucleotide sequence ID" value="NZ_JAUKPO010000027.1"/>
</dbReference>
<keyword evidence="1" id="KW-0175">Coiled coil</keyword>
<keyword evidence="2" id="KW-0812">Transmembrane</keyword>
<keyword evidence="2" id="KW-1133">Transmembrane helix</keyword>
<dbReference type="Proteomes" id="UP001168528">
    <property type="component" value="Unassembled WGS sequence"/>
</dbReference>
<protein>
    <recommendedName>
        <fullName evidence="5">ATP-binding protein</fullName>
    </recommendedName>
</protein>
<organism evidence="3 4">
    <name type="scientific">Rhodocytophaga aerolata</name>
    <dbReference type="NCBI Taxonomy" id="455078"/>
    <lineage>
        <taxon>Bacteria</taxon>
        <taxon>Pseudomonadati</taxon>
        <taxon>Bacteroidota</taxon>
        <taxon>Cytophagia</taxon>
        <taxon>Cytophagales</taxon>
        <taxon>Rhodocytophagaceae</taxon>
        <taxon>Rhodocytophaga</taxon>
    </lineage>
</organism>
<feature type="transmembrane region" description="Helical" evidence="2">
    <location>
        <begin position="583"/>
        <end position="602"/>
    </location>
</feature>
<evidence type="ECO:0000313" key="4">
    <source>
        <dbReference type="Proteomes" id="UP001168528"/>
    </source>
</evidence>
<evidence type="ECO:0000256" key="1">
    <source>
        <dbReference type="SAM" id="Coils"/>
    </source>
</evidence>
<accession>A0ABT8RDN5</accession>
<keyword evidence="2" id="KW-0472">Membrane</keyword>
<dbReference type="EMBL" id="JAUKPO010000027">
    <property type="protein sequence ID" value="MDO1450213.1"/>
    <property type="molecule type" value="Genomic_DNA"/>
</dbReference>
<proteinExistence type="predicted"/>
<feature type="coiled-coil region" evidence="1">
    <location>
        <begin position="28"/>
        <end position="55"/>
    </location>
</feature>
<sequence>MNNLEKNLLNEVGLIFPKSEFENWKKMLKNSQLSRDNLMQILDKCEAEISNKSNKWSLAIVSFTNYVIVDRYRNELLDLDTKYSKHFYASNGQYEISLIDIINELYNSWNKSCQADKIITWVSRPLAFYELMKVILDEANYRRYFLFDTIKKEVKSIIDEEEGKEIKEVVDELGFREDKRKDLLNYLKFFIDPRKKISLLEQHPLLNFATRYKENGESLFIYNKASNEKIDEYDIYDNIAESFSIDLNDYSKIKEKSIQAYVIGPQRNGKTHMIRSLKSLMTTGGGLAGYGLTNMSEGGDVEILEGEATPLPVVKEGLFRYNIGRLECYYDLIDSKGSLTEKIINIEDPDSLDLITKLKETNHLLLMISPEFIIEKNGEKSKIIFSQNVNNFLDIVRKGENINFISIIFSRFDEYGILLPSNRRIINTQEQYNYFEQFRNKKGDTDSEWKAFKNSITSYNENKDLEEFNLLLGYCLEQLRDILYNIKFGDNELLPFNLYITSIPYTINSMSYNGNGEAIKKYTITGLYNIFQDYHRYLALIHRERRSVPGNEHSNGTSTIDEVRDSNIFIKFLNWIKKDNKNLLFVIGSVVIIILTVLKIAIA</sequence>
<evidence type="ECO:0000256" key="2">
    <source>
        <dbReference type="SAM" id="Phobius"/>
    </source>
</evidence>
<comment type="caution">
    <text evidence="3">The sequence shown here is derived from an EMBL/GenBank/DDBJ whole genome shotgun (WGS) entry which is preliminary data.</text>
</comment>
<reference evidence="3" key="1">
    <citation type="submission" date="2023-07" db="EMBL/GenBank/DDBJ databases">
        <title>The genome sequence of Rhodocytophaga aerolata KACC 12507.</title>
        <authorList>
            <person name="Zhang X."/>
        </authorList>
    </citation>
    <scope>NUCLEOTIDE SEQUENCE</scope>
    <source>
        <strain evidence="3">KACC 12507</strain>
    </source>
</reference>
<evidence type="ECO:0008006" key="5">
    <source>
        <dbReference type="Google" id="ProtNLM"/>
    </source>
</evidence>
<gene>
    <name evidence="3" type="ORF">Q0590_28290</name>
</gene>
<keyword evidence="4" id="KW-1185">Reference proteome</keyword>